<proteinExistence type="predicted"/>
<name>A0A6A6G4K7_9PEZI</name>
<gene>
    <name evidence="1" type="ORF">BDZ85DRAFT_284388</name>
</gene>
<evidence type="ECO:0000313" key="1">
    <source>
        <dbReference type="EMBL" id="KAF2220662.1"/>
    </source>
</evidence>
<reference evidence="2" key="1">
    <citation type="journal article" date="2020" name="Stud. Mycol.">
        <title>101 Dothideomycetes genomes: A test case for predicting lifestyles and emergence of pathogens.</title>
        <authorList>
            <person name="Haridas S."/>
            <person name="Albert R."/>
            <person name="Binder M."/>
            <person name="Bloem J."/>
            <person name="LaButti K."/>
            <person name="Salamov A."/>
            <person name="Andreopoulos B."/>
            <person name="Baker S."/>
            <person name="Barry K."/>
            <person name="Bills G."/>
            <person name="Bluhm B."/>
            <person name="Cannon C."/>
            <person name="Castanera R."/>
            <person name="Culley D."/>
            <person name="Daum C."/>
            <person name="Ezra D."/>
            <person name="Gonzalez J."/>
            <person name="Henrissat B."/>
            <person name="Kuo A."/>
            <person name="Liang C."/>
            <person name="Lipzen A."/>
            <person name="Lutzoni F."/>
            <person name="Magnuson J."/>
            <person name="Mondo S."/>
            <person name="Nolan M."/>
            <person name="Ohm R."/>
            <person name="Pangilinan J."/>
            <person name="Park H.-J."/>
            <person name="Ramirez L."/>
            <person name="Alfaro M."/>
            <person name="Sun H."/>
            <person name="Tritt A."/>
            <person name="Yoshinaga Y."/>
            <person name="Zwiers L.-H."/>
            <person name="Turgeon B."/>
            <person name="Goodwin S."/>
            <person name="Spatafora J."/>
            <person name="Crous P."/>
            <person name="Grigoriev I."/>
        </authorList>
    </citation>
    <scope>NUCLEOTIDE SEQUENCE [LARGE SCALE GENOMIC DNA]</scope>
    <source>
        <strain evidence="2">CECT 20119</strain>
    </source>
</reference>
<dbReference type="AlphaFoldDB" id="A0A6A6G4K7"/>
<protein>
    <submittedName>
        <fullName evidence="1">Uncharacterized protein</fullName>
    </submittedName>
</protein>
<accession>A0A6A6G4K7</accession>
<sequence>MFFADQFDNDGDARRRQIYQPGGVEPVLTPTHLPPLRGHEKVVGRIAGDVKAEPGVNMTMLQDVRFTIQVGWSFTPDQWPFKEDARCHDAVPPYVPSAEIPIGIGRKTSILATHPRQSTRGATMRSPSMCLGAQNRAGFSRADFSSRISLSAAARFRVHCHDDAALACP</sequence>
<dbReference type="EMBL" id="ML992512">
    <property type="protein sequence ID" value="KAF2220662.1"/>
    <property type="molecule type" value="Genomic_DNA"/>
</dbReference>
<evidence type="ECO:0000313" key="2">
    <source>
        <dbReference type="Proteomes" id="UP000799538"/>
    </source>
</evidence>
<dbReference type="Proteomes" id="UP000799538">
    <property type="component" value="Unassembled WGS sequence"/>
</dbReference>
<organism evidence="1 2">
    <name type="scientific">Elsinoe ampelina</name>
    <dbReference type="NCBI Taxonomy" id="302913"/>
    <lineage>
        <taxon>Eukaryota</taxon>
        <taxon>Fungi</taxon>
        <taxon>Dikarya</taxon>
        <taxon>Ascomycota</taxon>
        <taxon>Pezizomycotina</taxon>
        <taxon>Dothideomycetes</taxon>
        <taxon>Dothideomycetidae</taxon>
        <taxon>Myriangiales</taxon>
        <taxon>Elsinoaceae</taxon>
        <taxon>Elsinoe</taxon>
    </lineage>
</organism>
<keyword evidence="2" id="KW-1185">Reference proteome</keyword>